<dbReference type="STRING" id="1045855.DSC_01825"/>
<sequence>MTLRSVLATALLLSLAACAGTSRVMLSDARPPVDPATVRIYTAVPPGAIQIAQLDARSAVGFGTQGQTDAVVRRLKNEAARLGANGVVLIGVGGDGGRSPVGVSVGGGSYGGHVGGGIGIGIPTQQKQGAGIAIYVPPGAQDPSGPRPPMPPPPTR</sequence>
<dbReference type="RefSeq" id="WP_014159196.1">
    <property type="nucleotide sequence ID" value="NC_016147.2"/>
</dbReference>
<dbReference type="HOGENOM" id="CLU_112499_0_0_6"/>
<evidence type="ECO:0008006" key="5">
    <source>
        <dbReference type="Google" id="ProtNLM"/>
    </source>
</evidence>
<evidence type="ECO:0000313" key="4">
    <source>
        <dbReference type="Proteomes" id="UP000005870"/>
    </source>
</evidence>
<accession>G7UUC9</accession>
<reference evidence="3 4" key="1">
    <citation type="journal article" date="2012" name="J. Bacteriol.">
        <title>Complete Genome Sequence of the BTEX-Degrading Bacterium Pseudoxanthomonas spadix BD-a59.</title>
        <authorList>
            <person name="Lee S.H."/>
            <person name="Jin H.M."/>
            <person name="Lee H.J."/>
            <person name="Kim J.M."/>
            <person name="Jeon C.O."/>
        </authorList>
    </citation>
    <scope>NUCLEOTIDE SEQUENCE [LARGE SCALE GENOMIC DNA]</scope>
    <source>
        <strain evidence="3 4">BD-a59</strain>
    </source>
</reference>
<name>G7UUC9_PSEUP</name>
<dbReference type="Proteomes" id="UP000005870">
    <property type="component" value="Chromosome"/>
</dbReference>
<feature type="signal peptide" evidence="2">
    <location>
        <begin position="1"/>
        <end position="19"/>
    </location>
</feature>
<dbReference type="PROSITE" id="PS51257">
    <property type="entry name" value="PROKAR_LIPOPROTEIN"/>
    <property type="match status" value="1"/>
</dbReference>
<evidence type="ECO:0000256" key="1">
    <source>
        <dbReference type="SAM" id="MobiDB-lite"/>
    </source>
</evidence>
<organism evidence="3 4">
    <name type="scientific">Pseudoxanthomonas spadix (strain BD-a59)</name>
    <dbReference type="NCBI Taxonomy" id="1045855"/>
    <lineage>
        <taxon>Bacteria</taxon>
        <taxon>Pseudomonadati</taxon>
        <taxon>Pseudomonadota</taxon>
        <taxon>Gammaproteobacteria</taxon>
        <taxon>Lysobacterales</taxon>
        <taxon>Lysobacteraceae</taxon>
        <taxon>Pseudoxanthomonas</taxon>
    </lineage>
</organism>
<feature type="compositionally biased region" description="Pro residues" evidence="1">
    <location>
        <begin position="145"/>
        <end position="156"/>
    </location>
</feature>
<dbReference type="OrthoDB" id="9156239at2"/>
<evidence type="ECO:0000256" key="2">
    <source>
        <dbReference type="SAM" id="SignalP"/>
    </source>
</evidence>
<proteinExistence type="predicted"/>
<evidence type="ECO:0000313" key="3">
    <source>
        <dbReference type="EMBL" id="AER55018.1"/>
    </source>
</evidence>
<gene>
    <name evidence="3" type="ordered locus">DSC_01825</name>
</gene>
<feature type="chain" id="PRO_5003504376" description="Lipoprotein" evidence="2">
    <location>
        <begin position="20"/>
        <end position="156"/>
    </location>
</feature>
<keyword evidence="2" id="KW-0732">Signal</keyword>
<dbReference type="AlphaFoldDB" id="G7UUC9"/>
<protein>
    <recommendedName>
        <fullName evidence="5">Lipoprotein</fullName>
    </recommendedName>
</protein>
<dbReference type="KEGG" id="psd:DSC_01825"/>
<dbReference type="eggNOG" id="ENOG503369W">
    <property type="taxonomic scope" value="Bacteria"/>
</dbReference>
<dbReference type="EMBL" id="CP003093">
    <property type="protein sequence ID" value="AER55018.1"/>
    <property type="molecule type" value="Genomic_DNA"/>
</dbReference>
<keyword evidence="4" id="KW-1185">Reference proteome</keyword>
<feature type="region of interest" description="Disordered" evidence="1">
    <location>
        <begin position="135"/>
        <end position="156"/>
    </location>
</feature>